<dbReference type="EMBL" id="BPLQ01001757">
    <property type="protein sequence ID" value="GIX85126.1"/>
    <property type="molecule type" value="Genomic_DNA"/>
</dbReference>
<feature type="region of interest" description="Disordered" evidence="1">
    <location>
        <begin position="1"/>
        <end position="43"/>
    </location>
</feature>
<organism evidence="2 3">
    <name type="scientific">Caerostris darwini</name>
    <dbReference type="NCBI Taxonomy" id="1538125"/>
    <lineage>
        <taxon>Eukaryota</taxon>
        <taxon>Metazoa</taxon>
        <taxon>Ecdysozoa</taxon>
        <taxon>Arthropoda</taxon>
        <taxon>Chelicerata</taxon>
        <taxon>Arachnida</taxon>
        <taxon>Araneae</taxon>
        <taxon>Araneomorphae</taxon>
        <taxon>Entelegynae</taxon>
        <taxon>Araneoidea</taxon>
        <taxon>Araneidae</taxon>
        <taxon>Caerostris</taxon>
    </lineage>
</organism>
<proteinExistence type="predicted"/>
<dbReference type="AlphaFoldDB" id="A0AAV4NK18"/>
<evidence type="ECO:0000256" key="1">
    <source>
        <dbReference type="SAM" id="MobiDB-lite"/>
    </source>
</evidence>
<keyword evidence="3" id="KW-1185">Reference proteome</keyword>
<reference evidence="2 3" key="1">
    <citation type="submission" date="2021-06" db="EMBL/GenBank/DDBJ databases">
        <title>Caerostris darwini draft genome.</title>
        <authorList>
            <person name="Kono N."/>
            <person name="Arakawa K."/>
        </authorList>
    </citation>
    <scope>NUCLEOTIDE SEQUENCE [LARGE SCALE GENOMIC DNA]</scope>
</reference>
<protein>
    <submittedName>
        <fullName evidence="2">Uncharacterized protein</fullName>
    </submittedName>
</protein>
<gene>
    <name evidence="2" type="ORF">CDAR_94161</name>
</gene>
<evidence type="ECO:0000313" key="2">
    <source>
        <dbReference type="EMBL" id="GIX85126.1"/>
    </source>
</evidence>
<dbReference type="Proteomes" id="UP001054837">
    <property type="component" value="Unassembled WGS sequence"/>
</dbReference>
<evidence type="ECO:0000313" key="3">
    <source>
        <dbReference type="Proteomes" id="UP001054837"/>
    </source>
</evidence>
<accession>A0AAV4NK18</accession>
<name>A0AAV4NK18_9ARAC</name>
<comment type="caution">
    <text evidence="2">The sequence shown here is derived from an EMBL/GenBank/DDBJ whole genome shotgun (WGS) entry which is preliminary data.</text>
</comment>
<sequence length="102" mass="11518">MRKLHLKSSFAGDSRLSTHPQLRADPAAGQQPPNAADWRQPQASKAAAEALLRQQFHRTRGGDVFRGRTCSPSPYIYIVPRLSSTVSYFTYFFLCINFTNRS</sequence>